<reference evidence="5" key="2">
    <citation type="submission" date="2023-06" db="EMBL/GenBank/DDBJ databases">
        <authorList>
            <consortium name="Lawrence Berkeley National Laboratory"/>
            <person name="Haridas S."/>
            <person name="Hensen N."/>
            <person name="Bonometti L."/>
            <person name="Westerberg I."/>
            <person name="Brannstrom I.O."/>
            <person name="Guillou S."/>
            <person name="Cros-Aarteil S."/>
            <person name="Calhoun S."/>
            <person name="Kuo A."/>
            <person name="Mondo S."/>
            <person name="Pangilinan J."/>
            <person name="Riley R."/>
            <person name="Labutti K."/>
            <person name="Andreopoulos B."/>
            <person name="Lipzen A."/>
            <person name="Chen C."/>
            <person name="Yanf M."/>
            <person name="Daum C."/>
            <person name="Ng V."/>
            <person name="Clum A."/>
            <person name="Steindorff A."/>
            <person name="Ohm R."/>
            <person name="Martin F."/>
            <person name="Silar P."/>
            <person name="Natvig D."/>
            <person name="Lalanne C."/>
            <person name="Gautier V."/>
            <person name="Ament-Velasquez S.L."/>
            <person name="Kruys A."/>
            <person name="Hutchinson M.I."/>
            <person name="Powell A.J."/>
            <person name="Barry K."/>
            <person name="Miller A.N."/>
            <person name="Grigoriev I.V."/>
            <person name="Debuchy R."/>
            <person name="Gladieux P."/>
            <person name="Thoren M.H."/>
            <person name="Johannesson H."/>
        </authorList>
    </citation>
    <scope>NUCLEOTIDE SEQUENCE</scope>
    <source>
        <strain evidence="5">CBS 955.72</strain>
    </source>
</reference>
<accession>A0AAJ0ME64</accession>
<evidence type="ECO:0000313" key="6">
    <source>
        <dbReference type="Proteomes" id="UP001275084"/>
    </source>
</evidence>
<sequence length="434" mass="47707">MATDTGRSIIELGDTISRLTKKLQSACDEQSVPSPTVNDVGAASRKSLLEVDAAAALELADAIRELEIVAQHPRLNLGILALATLDASILGVIAEFDIAALVPLDGSITYSELAGKTGIDEDRLTRIVRYAIVNFIFREEPIGHVKHTLLSAHLTHSPNFNVFLQTISRVFAETNAAIPDALRRWPSTAAQNKTAHNIARATDATFYGWMDVNQPIREIFDKGMEGVSKEGQRLQDTDIRAYPWDKLPGNATVVDVGGSWGHVIKDLAELFPSYSFVIQDLPAVIKAAVLEWKKDGIRTDKLKNVGFSEHNFFDPQPVVGADVYYFRHVIHANPDKEAVAVLKAHLPALKPGARILVSEYIVPSNADAHNLASLENKPMRQMDMMALALCNSKERTKEEYASLFAQASPKLVLKNAYQVPDDPRSCVFEAVYEG</sequence>
<reference evidence="5" key="1">
    <citation type="journal article" date="2023" name="Mol. Phylogenet. Evol.">
        <title>Genome-scale phylogeny and comparative genomics of the fungal order Sordariales.</title>
        <authorList>
            <person name="Hensen N."/>
            <person name="Bonometti L."/>
            <person name="Westerberg I."/>
            <person name="Brannstrom I.O."/>
            <person name="Guillou S."/>
            <person name="Cros-Aarteil S."/>
            <person name="Calhoun S."/>
            <person name="Haridas S."/>
            <person name="Kuo A."/>
            <person name="Mondo S."/>
            <person name="Pangilinan J."/>
            <person name="Riley R."/>
            <person name="LaButti K."/>
            <person name="Andreopoulos B."/>
            <person name="Lipzen A."/>
            <person name="Chen C."/>
            <person name="Yan M."/>
            <person name="Daum C."/>
            <person name="Ng V."/>
            <person name="Clum A."/>
            <person name="Steindorff A."/>
            <person name="Ohm R.A."/>
            <person name="Martin F."/>
            <person name="Silar P."/>
            <person name="Natvig D.O."/>
            <person name="Lalanne C."/>
            <person name="Gautier V."/>
            <person name="Ament-Velasquez S.L."/>
            <person name="Kruys A."/>
            <person name="Hutchinson M.I."/>
            <person name="Powell A.J."/>
            <person name="Barry K."/>
            <person name="Miller A.N."/>
            <person name="Grigoriev I.V."/>
            <person name="Debuchy R."/>
            <person name="Gladieux P."/>
            <person name="Hiltunen Thoren M."/>
            <person name="Johannesson H."/>
        </authorList>
    </citation>
    <scope>NUCLEOTIDE SEQUENCE</scope>
    <source>
        <strain evidence="5">CBS 955.72</strain>
    </source>
</reference>
<evidence type="ECO:0000313" key="5">
    <source>
        <dbReference type="EMBL" id="KAK3352839.1"/>
    </source>
</evidence>
<dbReference type="Pfam" id="PF00891">
    <property type="entry name" value="Methyltransf_2"/>
    <property type="match status" value="1"/>
</dbReference>
<keyword evidence="2" id="KW-0808">Transferase</keyword>
<dbReference type="EMBL" id="JAUIQD010000004">
    <property type="protein sequence ID" value="KAK3352839.1"/>
    <property type="molecule type" value="Genomic_DNA"/>
</dbReference>
<dbReference type="InterPro" id="IPR016461">
    <property type="entry name" value="COMT-like"/>
</dbReference>
<dbReference type="GO" id="GO:0008171">
    <property type="term" value="F:O-methyltransferase activity"/>
    <property type="evidence" value="ECO:0007669"/>
    <property type="project" value="InterPro"/>
</dbReference>
<dbReference type="InterPro" id="IPR001077">
    <property type="entry name" value="COMT_C"/>
</dbReference>
<dbReference type="SUPFAM" id="SSF53335">
    <property type="entry name" value="S-adenosyl-L-methionine-dependent methyltransferases"/>
    <property type="match status" value="1"/>
</dbReference>
<keyword evidence="3" id="KW-0949">S-adenosyl-L-methionine</keyword>
<dbReference type="InterPro" id="IPR036390">
    <property type="entry name" value="WH_DNA-bd_sf"/>
</dbReference>
<dbReference type="InterPro" id="IPR036388">
    <property type="entry name" value="WH-like_DNA-bd_sf"/>
</dbReference>
<gene>
    <name evidence="5" type="ORF">B0T25DRAFT_194988</name>
</gene>
<dbReference type="InterPro" id="IPR029063">
    <property type="entry name" value="SAM-dependent_MTases_sf"/>
</dbReference>
<evidence type="ECO:0000259" key="4">
    <source>
        <dbReference type="Pfam" id="PF00891"/>
    </source>
</evidence>
<evidence type="ECO:0000256" key="2">
    <source>
        <dbReference type="ARBA" id="ARBA00022679"/>
    </source>
</evidence>
<dbReference type="Gene3D" id="3.40.50.150">
    <property type="entry name" value="Vaccinia Virus protein VP39"/>
    <property type="match status" value="1"/>
</dbReference>
<name>A0AAJ0ME64_9PEZI</name>
<dbReference type="GO" id="GO:0032259">
    <property type="term" value="P:methylation"/>
    <property type="evidence" value="ECO:0007669"/>
    <property type="project" value="UniProtKB-KW"/>
</dbReference>
<evidence type="ECO:0000256" key="1">
    <source>
        <dbReference type="ARBA" id="ARBA00022603"/>
    </source>
</evidence>
<dbReference type="Proteomes" id="UP001275084">
    <property type="component" value="Unassembled WGS sequence"/>
</dbReference>
<keyword evidence="1 5" id="KW-0489">Methyltransferase</keyword>
<dbReference type="Gene3D" id="1.10.10.10">
    <property type="entry name" value="Winged helix-like DNA-binding domain superfamily/Winged helix DNA-binding domain"/>
    <property type="match status" value="1"/>
</dbReference>
<protein>
    <submittedName>
        <fullName evidence="5">S-adenosyl-L-methionine-dependent methyltransferase</fullName>
    </submittedName>
</protein>
<proteinExistence type="predicted"/>
<dbReference type="SUPFAM" id="SSF46785">
    <property type="entry name" value="Winged helix' DNA-binding domain"/>
    <property type="match status" value="1"/>
</dbReference>
<dbReference type="AlphaFoldDB" id="A0AAJ0ME64"/>
<keyword evidence="6" id="KW-1185">Reference proteome</keyword>
<feature type="domain" description="O-methyltransferase C-terminal" evidence="4">
    <location>
        <begin position="216"/>
        <end position="407"/>
    </location>
</feature>
<dbReference type="CDD" id="cd02440">
    <property type="entry name" value="AdoMet_MTases"/>
    <property type="match status" value="1"/>
</dbReference>
<comment type="caution">
    <text evidence="5">The sequence shown here is derived from an EMBL/GenBank/DDBJ whole genome shotgun (WGS) entry which is preliminary data.</text>
</comment>
<dbReference type="PANTHER" id="PTHR43712">
    <property type="entry name" value="PUTATIVE (AFU_ORTHOLOGUE AFUA_4G14580)-RELATED"/>
    <property type="match status" value="1"/>
</dbReference>
<evidence type="ECO:0000256" key="3">
    <source>
        <dbReference type="ARBA" id="ARBA00022691"/>
    </source>
</evidence>
<dbReference type="PANTHER" id="PTHR43712:SF15">
    <property type="entry name" value="MONODICTYPHENONE CLUSTER TRANSCRIPTIONAL COACTIVATOR MDPA"/>
    <property type="match status" value="1"/>
</dbReference>
<dbReference type="PROSITE" id="PS51683">
    <property type="entry name" value="SAM_OMT_II"/>
    <property type="match status" value="1"/>
</dbReference>
<organism evidence="5 6">
    <name type="scientific">Lasiosphaeria hispida</name>
    <dbReference type="NCBI Taxonomy" id="260671"/>
    <lineage>
        <taxon>Eukaryota</taxon>
        <taxon>Fungi</taxon>
        <taxon>Dikarya</taxon>
        <taxon>Ascomycota</taxon>
        <taxon>Pezizomycotina</taxon>
        <taxon>Sordariomycetes</taxon>
        <taxon>Sordariomycetidae</taxon>
        <taxon>Sordariales</taxon>
        <taxon>Lasiosphaeriaceae</taxon>
        <taxon>Lasiosphaeria</taxon>
    </lineage>
</organism>